<dbReference type="Proteomes" id="UP001596099">
    <property type="component" value="Unassembled WGS sequence"/>
</dbReference>
<name>A0ABD5RN01_9EURY</name>
<sequence>MRGSRGGDGDAPRLPPAVPVDVPHLSRLSWELGTRVVEDEEAVLHSEWERDDAIWALSVVEVTSATVVLRVRSPLEKEQFYGAAQMDLESVLPELEEATDWRRVT</sequence>
<evidence type="ECO:0000313" key="2">
    <source>
        <dbReference type="Proteomes" id="UP001596099"/>
    </source>
</evidence>
<protein>
    <submittedName>
        <fullName evidence="1">Uncharacterized protein</fullName>
    </submittedName>
</protein>
<proteinExistence type="predicted"/>
<dbReference type="EMBL" id="JBHSQH010000001">
    <property type="protein sequence ID" value="MFC5971614.1"/>
    <property type="molecule type" value="Genomic_DNA"/>
</dbReference>
<accession>A0ABD5RN01</accession>
<gene>
    <name evidence="1" type="ORF">ACFPYI_09750</name>
</gene>
<comment type="caution">
    <text evidence="1">The sequence shown here is derived from an EMBL/GenBank/DDBJ whole genome shotgun (WGS) entry which is preliminary data.</text>
</comment>
<reference evidence="1 2" key="1">
    <citation type="journal article" date="2019" name="Int. J. Syst. Evol. Microbiol.">
        <title>The Global Catalogue of Microorganisms (GCM) 10K type strain sequencing project: providing services to taxonomists for standard genome sequencing and annotation.</title>
        <authorList>
            <consortium name="The Broad Institute Genomics Platform"/>
            <consortium name="The Broad Institute Genome Sequencing Center for Infectious Disease"/>
            <person name="Wu L."/>
            <person name="Ma J."/>
        </authorList>
    </citation>
    <scope>NUCLEOTIDE SEQUENCE [LARGE SCALE GENOMIC DNA]</scope>
    <source>
        <strain evidence="1 2">CGMCC 1.12543</strain>
    </source>
</reference>
<dbReference type="AlphaFoldDB" id="A0ABD5RN01"/>
<evidence type="ECO:0000313" key="1">
    <source>
        <dbReference type="EMBL" id="MFC5971614.1"/>
    </source>
</evidence>
<keyword evidence="2" id="KW-1185">Reference proteome</keyword>
<organism evidence="1 2">
    <name type="scientific">Halomarina salina</name>
    <dbReference type="NCBI Taxonomy" id="1872699"/>
    <lineage>
        <taxon>Archaea</taxon>
        <taxon>Methanobacteriati</taxon>
        <taxon>Methanobacteriota</taxon>
        <taxon>Stenosarchaea group</taxon>
        <taxon>Halobacteria</taxon>
        <taxon>Halobacteriales</taxon>
        <taxon>Natronomonadaceae</taxon>
        <taxon>Halomarina</taxon>
    </lineage>
</organism>
<dbReference type="RefSeq" id="WP_247414504.1">
    <property type="nucleotide sequence ID" value="NZ_JALLGW010000001.1"/>
</dbReference>